<reference evidence="1 2" key="1">
    <citation type="submission" date="2013-02" db="EMBL/GenBank/DDBJ databases">
        <title>A novel strain isolated from Lonar lake, Maharashtra, India.</title>
        <authorList>
            <person name="Singh A."/>
        </authorList>
    </citation>
    <scope>NUCLEOTIDE SEQUENCE [LARGE SCALE GENOMIC DNA]</scope>
    <source>
        <strain evidence="1 2">AK24</strain>
    </source>
</reference>
<dbReference type="InterPro" id="IPR008551">
    <property type="entry name" value="TANGO2"/>
</dbReference>
<sequence>MCLITFNWVEHPVYRLVLVANRDEYFDRPTDSLHRWESGLYAGRDRKAGGTWLGIHPNGRFAALTNYRDIPNEEEGKRSRGDLIPGFISSPLTISGYLDLLQTEKHQYNGFSLLVVEGTEMWYISNYQSEAIQVTPGVHGLSNALLDTPWAKVQSAKKSLEGLISAEFVGLDALGGLLQSRDYAPEAMLPSTGLDRQLERSVSAQFIRVEDYYGTVNTTALLWKHSGEVEIMEQRYIPELEKNRVSFQMEPALVS</sequence>
<dbReference type="AlphaFoldDB" id="R7ZWR0"/>
<dbReference type="PATRIC" id="fig|1288963.3.peg.1058"/>
<dbReference type="PANTHER" id="PTHR17985">
    <property type="entry name" value="SER/THR-RICH PROTEIN T10 IN DGCR REGION"/>
    <property type="match status" value="1"/>
</dbReference>
<dbReference type="OrthoDB" id="4380123at2"/>
<comment type="caution">
    <text evidence="1">The sequence shown here is derived from an EMBL/GenBank/DDBJ whole genome shotgun (WGS) entry which is preliminary data.</text>
</comment>
<dbReference type="Proteomes" id="UP000013909">
    <property type="component" value="Unassembled WGS sequence"/>
</dbReference>
<dbReference type="RefSeq" id="WP_010853207.1">
    <property type="nucleotide sequence ID" value="NZ_AQHR01000035.1"/>
</dbReference>
<dbReference type="Pfam" id="PF05742">
    <property type="entry name" value="TANGO2"/>
    <property type="match status" value="1"/>
</dbReference>
<dbReference type="STRING" id="1232681.ADIS_1060"/>
<evidence type="ECO:0000313" key="2">
    <source>
        <dbReference type="Proteomes" id="UP000013909"/>
    </source>
</evidence>
<dbReference type="PANTHER" id="PTHR17985:SF8">
    <property type="entry name" value="TRANSPORT AND GOLGI ORGANIZATION PROTEIN 2 HOMOLOG"/>
    <property type="match status" value="1"/>
</dbReference>
<dbReference type="EMBL" id="AQHR01000035">
    <property type="protein sequence ID" value="EON78449.1"/>
    <property type="molecule type" value="Genomic_DNA"/>
</dbReference>
<organism evidence="1 2">
    <name type="scientific">Lunatimonas lonarensis</name>
    <dbReference type="NCBI Taxonomy" id="1232681"/>
    <lineage>
        <taxon>Bacteria</taxon>
        <taxon>Pseudomonadati</taxon>
        <taxon>Bacteroidota</taxon>
        <taxon>Cytophagia</taxon>
        <taxon>Cytophagales</taxon>
        <taxon>Cyclobacteriaceae</taxon>
    </lineage>
</organism>
<evidence type="ECO:0000313" key="1">
    <source>
        <dbReference type="EMBL" id="EON78449.1"/>
    </source>
</evidence>
<evidence type="ECO:0008006" key="3">
    <source>
        <dbReference type="Google" id="ProtNLM"/>
    </source>
</evidence>
<keyword evidence="2" id="KW-1185">Reference proteome</keyword>
<protein>
    <recommendedName>
        <fullName evidence="3">NRDE family protein</fullName>
    </recommendedName>
</protein>
<accession>R7ZWR0</accession>
<gene>
    <name evidence="1" type="ORF">ADIS_1060</name>
</gene>
<proteinExistence type="predicted"/>
<name>R7ZWR0_9BACT</name>